<dbReference type="Gene3D" id="3.30.1460.50">
    <property type="match status" value="1"/>
</dbReference>
<dbReference type="GeneID" id="109524159"/>
<dbReference type="OMA" id="WKTSKDC"/>
<keyword evidence="8" id="KW-1185">Reference proteome</keyword>
<reference evidence="7" key="2">
    <citation type="submission" date="2025-09" db="UniProtKB">
        <authorList>
            <consortium name="Ensembl"/>
        </authorList>
    </citation>
    <scope>IDENTIFICATION</scope>
</reference>
<organism evidence="7 8">
    <name type="scientific">Hippocampus comes</name>
    <name type="common">Tiger tail seahorse</name>
    <dbReference type="NCBI Taxonomy" id="109280"/>
    <lineage>
        <taxon>Eukaryota</taxon>
        <taxon>Metazoa</taxon>
        <taxon>Chordata</taxon>
        <taxon>Craniata</taxon>
        <taxon>Vertebrata</taxon>
        <taxon>Euteleostomi</taxon>
        <taxon>Actinopterygii</taxon>
        <taxon>Neopterygii</taxon>
        <taxon>Teleostei</taxon>
        <taxon>Neoteleostei</taxon>
        <taxon>Acanthomorphata</taxon>
        <taxon>Syngnathiaria</taxon>
        <taxon>Syngnathiformes</taxon>
        <taxon>Syngnathoidei</taxon>
        <taxon>Syngnathidae</taxon>
        <taxon>Hippocampus</taxon>
    </lineage>
</organism>
<dbReference type="CTD" id="83734"/>
<dbReference type="GO" id="GO:0000422">
    <property type="term" value="P:autophagy of mitochondrion"/>
    <property type="evidence" value="ECO:0007669"/>
    <property type="project" value="TreeGrafter"/>
</dbReference>
<sequence>MSACLLGEESFRQCCWRFLKLSDRLRDGWSWEPLQGSEEGYMRKTALRSVSVNSGPTWNPHGSRSDKESPASCHCAAATEQADVDGTHDDLDPGYDDGVVSGGGSRVLRLEYHILYSCSYMAPVLYFRASTLEGRSLSLDQVWSCVHPSFRSRLQRSPLTTITQQEHPLLGQPFFMLHPCKTEEFMRPVLQLEREQHGQMNYILTWLSAVGPLVGLDVPLKYSTLQPPASPPEACLQPS</sequence>
<evidence type="ECO:0000256" key="5">
    <source>
        <dbReference type="ARBA" id="ARBA00023006"/>
    </source>
</evidence>
<dbReference type="GeneTree" id="ENSGT00390000000924"/>
<protein>
    <recommendedName>
        <fullName evidence="2">Ubiquitin-like-conjugating enzyme ATG10</fullName>
    </recommendedName>
    <alternativeName>
        <fullName evidence="6">Autophagy-related protein 10</fullName>
    </alternativeName>
</protein>
<dbReference type="RefSeq" id="XP_019739368.1">
    <property type="nucleotide sequence ID" value="XM_019883809.1"/>
</dbReference>
<dbReference type="PANTHER" id="PTHR14957:SF1">
    <property type="entry name" value="UBIQUITIN-LIKE-CONJUGATING ENZYME ATG10"/>
    <property type="match status" value="1"/>
</dbReference>
<dbReference type="Proteomes" id="UP000264820">
    <property type="component" value="Unplaced"/>
</dbReference>
<keyword evidence="3" id="KW-0808">Transferase</keyword>
<dbReference type="Pfam" id="PF03987">
    <property type="entry name" value="Autophagy_act_C"/>
    <property type="match status" value="1"/>
</dbReference>
<evidence type="ECO:0000313" key="8">
    <source>
        <dbReference type="Proteomes" id="UP000264820"/>
    </source>
</evidence>
<evidence type="ECO:0000256" key="2">
    <source>
        <dbReference type="ARBA" id="ARBA00021099"/>
    </source>
</evidence>
<keyword evidence="5" id="KW-0072">Autophagy</keyword>
<dbReference type="Ensembl" id="ENSHCOT00000025775.1">
    <property type="protein sequence ID" value="ENSHCOP00000009357.1"/>
    <property type="gene ID" value="ENSHCOG00000011765.1"/>
</dbReference>
<dbReference type="PANTHER" id="PTHR14957">
    <property type="entry name" value="UBIQUITIN-LIKE-CONJUGATING ENZYME ATG10"/>
    <property type="match status" value="1"/>
</dbReference>
<dbReference type="GO" id="GO:0061651">
    <property type="term" value="F:Atg12 conjugating enzyme activity"/>
    <property type="evidence" value="ECO:0007669"/>
    <property type="project" value="TreeGrafter"/>
</dbReference>
<dbReference type="InterPro" id="IPR007135">
    <property type="entry name" value="Atg3/Atg10"/>
</dbReference>
<reference evidence="7" key="1">
    <citation type="submission" date="2025-08" db="UniProtKB">
        <authorList>
            <consortium name="Ensembl"/>
        </authorList>
    </citation>
    <scope>IDENTIFICATION</scope>
</reference>
<comment type="similarity">
    <text evidence="1">Belongs to the ATG10 family.</text>
</comment>
<evidence type="ECO:0000256" key="1">
    <source>
        <dbReference type="ARBA" id="ARBA00005696"/>
    </source>
</evidence>
<evidence type="ECO:0000256" key="4">
    <source>
        <dbReference type="ARBA" id="ARBA00022786"/>
    </source>
</evidence>
<dbReference type="AlphaFoldDB" id="A0A3Q2XY50"/>
<name>A0A3Q2XY50_HIPCM</name>
<evidence type="ECO:0000256" key="6">
    <source>
        <dbReference type="ARBA" id="ARBA00029833"/>
    </source>
</evidence>
<accession>A0A3Q2XY50</accession>
<dbReference type="GO" id="GO:0005829">
    <property type="term" value="C:cytosol"/>
    <property type="evidence" value="ECO:0007669"/>
    <property type="project" value="TreeGrafter"/>
</dbReference>
<dbReference type="GO" id="GO:0032446">
    <property type="term" value="P:protein modification by small protein conjugation"/>
    <property type="evidence" value="ECO:0007669"/>
    <property type="project" value="TreeGrafter"/>
</dbReference>
<dbReference type="STRING" id="109280.ENSHCOP00000009357"/>
<evidence type="ECO:0000256" key="3">
    <source>
        <dbReference type="ARBA" id="ARBA00022679"/>
    </source>
</evidence>
<keyword evidence="4" id="KW-0833">Ubl conjugation pathway</keyword>
<dbReference type="GO" id="GO:0000045">
    <property type="term" value="P:autophagosome assembly"/>
    <property type="evidence" value="ECO:0007669"/>
    <property type="project" value="TreeGrafter"/>
</dbReference>
<dbReference type="OrthoDB" id="4089664at2759"/>
<evidence type="ECO:0000313" key="7">
    <source>
        <dbReference type="Ensembl" id="ENSHCOP00000009357.1"/>
    </source>
</evidence>
<proteinExistence type="inferred from homology"/>